<dbReference type="EMBL" id="FULE01000037">
    <property type="protein sequence ID" value="SJN58307.1"/>
    <property type="molecule type" value="Genomic_DNA"/>
</dbReference>
<keyword evidence="3" id="KW-1185">Reference proteome</keyword>
<keyword evidence="1" id="KW-0732">Signal</keyword>
<evidence type="ECO:0008006" key="4">
    <source>
        <dbReference type="Google" id="ProtNLM"/>
    </source>
</evidence>
<sequence>MLTKLAYKNGRNIMKLTPVFAALIASVGLSSQSALASTQENTVADNAPTVASCTAPDWLIASGSLSPSTVVAGGEVSVTATVATGCPQTSGSAPTLGVILADANGQPLGIFGELPIGLPYGSNYSFTLPIPESLPADDYLIVLYADYRQVVKETNENNNIAAANLTVVNRAAELAEAQAGQSSQLSVSGPVSYMDRSTLSADIFMGAGVPEIKGMTVQEENTEVVEKLLKRHSAK</sequence>
<accession>A0A1R4LPN6</accession>
<reference evidence="3" key="1">
    <citation type="submission" date="2017-02" db="EMBL/GenBank/DDBJ databases">
        <authorList>
            <person name="Rodrigo-Torres L."/>
            <person name="Arahal R.D."/>
            <person name="Lucena T."/>
        </authorList>
    </citation>
    <scope>NUCLEOTIDE SEQUENCE [LARGE SCALE GENOMIC DNA]</scope>
    <source>
        <strain evidence="3">CECT 7878</strain>
    </source>
</reference>
<proteinExistence type="predicted"/>
<evidence type="ECO:0000256" key="1">
    <source>
        <dbReference type="SAM" id="SignalP"/>
    </source>
</evidence>
<dbReference type="AlphaFoldDB" id="A0A1R4LPN6"/>
<dbReference type="InterPro" id="IPR013783">
    <property type="entry name" value="Ig-like_fold"/>
</dbReference>
<evidence type="ECO:0000313" key="3">
    <source>
        <dbReference type="Proteomes" id="UP000188276"/>
    </source>
</evidence>
<dbReference type="Proteomes" id="UP000188276">
    <property type="component" value="Unassembled WGS sequence"/>
</dbReference>
<feature type="signal peptide" evidence="1">
    <location>
        <begin position="1"/>
        <end position="36"/>
    </location>
</feature>
<evidence type="ECO:0000313" key="2">
    <source>
        <dbReference type="EMBL" id="SJN58307.1"/>
    </source>
</evidence>
<dbReference type="Gene3D" id="2.60.40.10">
    <property type="entry name" value="Immunoglobulins"/>
    <property type="match status" value="1"/>
</dbReference>
<gene>
    <name evidence="2" type="ORF">VR7878_02773</name>
</gene>
<organism evidence="2 3">
    <name type="scientific">Vibrio ruber (strain DSM 16370 / JCM 11486 / BCRC 17186 / CECT 7878 / LMG 23124 / VR1)</name>
    <dbReference type="NCBI Taxonomy" id="1123498"/>
    <lineage>
        <taxon>Bacteria</taxon>
        <taxon>Pseudomonadati</taxon>
        <taxon>Pseudomonadota</taxon>
        <taxon>Gammaproteobacteria</taxon>
        <taxon>Vibrionales</taxon>
        <taxon>Vibrionaceae</taxon>
        <taxon>Vibrio</taxon>
    </lineage>
</organism>
<name>A0A1R4LPN6_VIBR1</name>
<feature type="chain" id="PRO_5012345338" description="CARDB domain-containing protein" evidence="1">
    <location>
        <begin position="37"/>
        <end position="235"/>
    </location>
</feature>
<protein>
    <recommendedName>
        <fullName evidence="4">CARDB domain-containing protein</fullName>
    </recommendedName>
</protein>